<name>A0A099KNI4_COLPS</name>
<dbReference type="InterPro" id="IPR016187">
    <property type="entry name" value="CTDL_fold"/>
</dbReference>
<reference evidence="4 5" key="1">
    <citation type="submission" date="2014-08" db="EMBL/GenBank/DDBJ databases">
        <title>Genomic and Phenotypic Diversity of Colwellia psychrerythraea strains from Disparate Marine Basins.</title>
        <authorList>
            <person name="Techtmann S.M."/>
            <person name="Stelling S.C."/>
            <person name="Utturkar S.M."/>
            <person name="Alshibli N."/>
            <person name="Harris A."/>
            <person name="Brown S.D."/>
            <person name="Hazen T.C."/>
        </authorList>
    </citation>
    <scope>NUCLEOTIDE SEQUENCE [LARGE SCALE GENOMIC DNA]</scope>
    <source>
        <strain evidence="4 5">GAB14E</strain>
    </source>
</reference>
<dbReference type="SUPFAM" id="SSF56436">
    <property type="entry name" value="C-type lectin-like"/>
    <property type="match status" value="1"/>
</dbReference>
<dbReference type="Proteomes" id="UP000029868">
    <property type="component" value="Unassembled WGS sequence"/>
</dbReference>
<dbReference type="InterPro" id="IPR036278">
    <property type="entry name" value="Sialidase_sf"/>
</dbReference>
<gene>
    <name evidence="4" type="ORF">GAB14E_3330</name>
</gene>
<comment type="caution">
    <text evidence="4">The sequence shown here is derived from an EMBL/GenBank/DDBJ whole genome shotgun (WGS) entry which is preliminary data.</text>
</comment>
<dbReference type="PATRIC" id="fig|28229.3.peg.3051"/>
<dbReference type="OrthoDB" id="5592666at2"/>
<evidence type="ECO:0000313" key="5">
    <source>
        <dbReference type="Proteomes" id="UP000029868"/>
    </source>
</evidence>
<feature type="coiled-coil region" evidence="1">
    <location>
        <begin position="867"/>
        <end position="894"/>
    </location>
</feature>
<evidence type="ECO:0000259" key="3">
    <source>
        <dbReference type="Pfam" id="PF07603"/>
    </source>
</evidence>
<dbReference type="CDD" id="cd00037">
    <property type="entry name" value="CLECT"/>
    <property type="match status" value="1"/>
</dbReference>
<sequence length="1549" mass="168221">MKLISPQLLALSSILLGLTGCGSDNKAEPEPVAAIQKISGVAVDGYLAMAKACIDLNNNFQCDGDSEYQVLTDQDGRFEIVAPEELTVKAPLLVTTSAGVSIDSDYPEKTIEQAYYLLSDYKKPEVVSPLTTLVYAKMQTLGNKTQAEQVLVQQLGLIDSSMLYSDFVAAKNDLNLTTEQRKKYSDLHTLSQVITDIIAQGLAQSTSNTSDEERPQVSKLFTDKLADLPIEEINEQVNNAISTGDEINTLAELFLQNTPSLIVSKNEVDNGKITPVIIPDPVTPDPVTPDPVTPDPVTPDPVTPDPATPDPVTPDPVTPDPVTPDPVTPAPVTPPTIMNPSAPTNAVVNDAANTFGWTLVTGYSQISDYQYSSDNGTNWHDVNANPLLLTNQYYPAGTVQVRVKADSKTSRNAGAILASSTAYYLVPIAPNNGAVTNGDVGTSSTFAFDLVPDFSKLSNYQYSSDNGKTWQAVTVNPIVLTEKTYAINQVQVRVTNNLAAGNLAGTTLSNQEAFTPNLGPAPKAVTIQYMYKNNGIRWEMLGQFPEIEHYEYTNNKGVTWQDATSKTQHVGHQAYARADVGVRVKELANGQGAAAGEISWVADSDDDSLFVALPYTWMNKAKESESLTTYGSWNTSETSCLIDHNAPTPTYWIKINSSYGSDAETKITEAINKKACGISDWQLLSESELITLAQTEADSELADFEGSYDKFFTKNDSDQLIMIKNAVVQGSYSSYESAGILLRWQYPGASQAIIKINALVTKLQTEIASNTSDYDTARLDADALLASYTSATSVANYLAINNNLVASQTSLTTGTTLVNAQLVTSTNDINSLSFLASFVSQDTLATAVEKQAAQAAVTLATTELTKQQNNDEQLISLQQQLSQLEQTLININAALASKTDLDSSTAALTTAHASYPAAINALGGSEQYNLAMQAATSWYQVNEQFTLANKQLSQYQSLLNALPSALHVDALAELTLTQSNLDAAVLPFSEAGFINDHQSIKQAFETAYQAGFVTTVADAMVGTHFAKLDLAGHYMPTSATFQQGWRCVTDLRHNDKGRIWSLMEKGTSGSIDNVAYAGGSGQNLTEADGLQEQYNSNAICGFSDWTIPTPDLLASLATADYSDSKKTIDITAFPHHQGASIEDYFYWSNQSASSNTQHAAYEYSGTESGYSNNRNISNQGDQNYLTFARLYRQKQQQLLDNDGNVVTDIADAFCAKDQSGLIWQLPKTADVSSRYQTVAKITGLNDDGTVESNNIANELNTAPQPLCGKTNWQLPTLAQLQSLYTSPLNHDFFQHWTVSSDDSNDKDYYLARDIGSYSRNRCLSLNGSENSSSCSRKSYNGAPPYQYTYMMISEPTKAAPAAPTNGVVVDSADINSFGWDYVSGFPTPSDYQYTIDGGIKWYDVSNNPQALNDAKIAIGDMQVRIKAQPTEYFPTGEALQAQQEYISQSGCIGYQDNGLCYTIVNEGKTHDDAIAHCLSLGAALISKDTSIDWTAMEAGLSMDRSLQYWLKEKDSWPSYAYSIRVSSGVWNVDYASKNVSTNQGFICVK</sequence>
<protein>
    <recommendedName>
        <fullName evidence="3">Lcl C-terminal domain-containing protein</fullName>
    </recommendedName>
</protein>
<dbReference type="Gene3D" id="3.10.100.10">
    <property type="entry name" value="Mannose-Binding Protein A, subunit A"/>
    <property type="match status" value="1"/>
</dbReference>
<evidence type="ECO:0000313" key="4">
    <source>
        <dbReference type="EMBL" id="KGJ91178.1"/>
    </source>
</evidence>
<organism evidence="4 5">
    <name type="scientific">Colwellia psychrerythraea</name>
    <name type="common">Vibrio psychroerythus</name>
    <dbReference type="NCBI Taxonomy" id="28229"/>
    <lineage>
        <taxon>Bacteria</taxon>
        <taxon>Pseudomonadati</taxon>
        <taxon>Pseudomonadota</taxon>
        <taxon>Gammaproteobacteria</taxon>
        <taxon>Alteromonadales</taxon>
        <taxon>Colwelliaceae</taxon>
        <taxon>Colwellia</taxon>
    </lineage>
</organism>
<dbReference type="Pfam" id="PF07603">
    <property type="entry name" value="Lcl_C"/>
    <property type="match status" value="1"/>
</dbReference>
<dbReference type="EMBL" id="JQEC01000042">
    <property type="protein sequence ID" value="KGJ91178.1"/>
    <property type="molecule type" value="Genomic_DNA"/>
</dbReference>
<dbReference type="PROSITE" id="PS51257">
    <property type="entry name" value="PROKAR_LIPOPROTEIN"/>
    <property type="match status" value="1"/>
</dbReference>
<dbReference type="InterPro" id="IPR016186">
    <property type="entry name" value="C-type_lectin-like/link_sf"/>
</dbReference>
<dbReference type="RefSeq" id="WP_033083055.1">
    <property type="nucleotide sequence ID" value="NZ_JQEC01000042.1"/>
</dbReference>
<keyword evidence="1" id="KW-0175">Coiled coil</keyword>
<evidence type="ECO:0000256" key="1">
    <source>
        <dbReference type="SAM" id="Coils"/>
    </source>
</evidence>
<dbReference type="SUPFAM" id="SSF50939">
    <property type="entry name" value="Sialidases"/>
    <property type="match status" value="1"/>
</dbReference>
<feature type="compositionally biased region" description="Pro residues" evidence="2">
    <location>
        <begin position="281"/>
        <end position="333"/>
    </location>
</feature>
<proteinExistence type="predicted"/>
<feature type="region of interest" description="Disordered" evidence="2">
    <location>
        <begin position="275"/>
        <end position="333"/>
    </location>
</feature>
<evidence type="ECO:0000256" key="2">
    <source>
        <dbReference type="SAM" id="MobiDB-lite"/>
    </source>
</evidence>
<accession>A0A099KNI4</accession>
<feature type="domain" description="Lcl C-terminal" evidence="3">
    <location>
        <begin position="1054"/>
        <end position="1172"/>
    </location>
</feature>
<dbReference type="InterPro" id="IPR011460">
    <property type="entry name" value="Lcl_C"/>
</dbReference>